<proteinExistence type="predicted"/>
<evidence type="ECO:0008006" key="3">
    <source>
        <dbReference type="Google" id="ProtNLM"/>
    </source>
</evidence>
<reference evidence="1 2" key="1">
    <citation type="submission" date="2021-02" db="EMBL/GenBank/DDBJ databases">
        <title>Complete genome of Desulfoluna sp. strain ASN36.</title>
        <authorList>
            <person name="Takahashi A."/>
            <person name="Kojima H."/>
            <person name="Fukui M."/>
        </authorList>
    </citation>
    <scope>NUCLEOTIDE SEQUENCE [LARGE SCALE GENOMIC DNA]</scope>
    <source>
        <strain evidence="1 2">ASN36</strain>
    </source>
</reference>
<dbReference type="EMBL" id="AP024488">
    <property type="protein sequence ID" value="BCS96845.1"/>
    <property type="molecule type" value="Genomic_DNA"/>
</dbReference>
<sequence>MVSLSPSDTLIDVITAMEALMDEVESALDSAEPEALFTMARHQADLLEKLKELPVPQEIADPLARTLERSRHLALRIEAEMDAIRSLLTASANKKRISGAYASSY</sequence>
<organism evidence="1 2">
    <name type="scientific">Desulfoluna limicola</name>
    <dbReference type="NCBI Taxonomy" id="2810562"/>
    <lineage>
        <taxon>Bacteria</taxon>
        <taxon>Pseudomonadati</taxon>
        <taxon>Thermodesulfobacteriota</taxon>
        <taxon>Desulfobacteria</taxon>
        <taxon>Desulfobacterales</taxon>
        <taxon>Desulfolunaceae</taxon>
        <taxon>Desulfoluna</taxon>
    </lineage>
</organism>
<evidence type="ECO:0000313" key="2">
    <source>
        <dbReference type="Proteomes" id="UP001320148"/>
    </source>
</evidence>
<gene>
    <name evidence="1" type="ORF">DSLASN_24770</name>
</gene>
<keyword evidence="2" id="KW-1185">Reference proteome</keyword>
<dbReference type="Proteomes" id="UP001320148">
    <property type="component" value="Chromosome"/>
</dbReference>
<protein>
    <recommendedName>
        <fullName evidence="3">Flagellar protein FliT</fullName>
    </recommendedName>
</protein>
<accession>A0ABM7PIE4</accession>
<name>A0ABM7PIE4_9BACT</name>
<evidence type="ECO:0000313" key="1">
    <source>
        <dbReference type="EMBL" id="BCS96845.1"/>
    </source>
</evidence>